<feature type="transmembrane region" description="Helical" evidence="8">
    <location>
        <begin position="26"/>
        <end position="48"/>
    </location>
</feature>
<protein>
    <submittedName>
        <fullName evidence="9">ExbD-family protein</fullName>
    </submittedName>
</protein>
<evidence type="ECO:0000256" key="2">
    <source>
        <dbReference type="ARBA" id="ARBA00005811"/>
    </source>
</evidence>
<gene>
    <name evidence="9" type="ordered locus">CCNA_00324</name>
</gene>
<keyword evidence="3" id="KW-1003">Cell membrane</keyword>
<comment type="similarity">
    <text evidence="2 7">Belongs to the ExbD/TolR family.</text>
</comment>
<dbReference type="GO" id="GO:0005886">
    <property type="term" value="C:plasma membrane"/>
    <property type="evidence" value="ECO:0007669"/>
    <property type="project" value="UniProtKB-SubCell"/>
</dbReference>
<dbReference type="RefSeq" id="YP_002515699.1">
    <property type="nucleotide sequence ID" value="NC_011916.1"/>
</dbReference>
<evidence type="ECO:0000256" key="1">
    <source>
        <dbReference type="ARBA" id="ARBA00004162"/>
    </source>
</evidence>
<reference evidence="9 10" key="1">
    <citation type="journal article" date="2010" name="J. Bacteriol.">
        <title>The genetic basis of laboratory adaptation in Caulobacter crescentus.</title>
        <authorList>
            <person name="Marks M.E."/>
            <person name="Castro-Rojas C.M."/>
            <person name="Teiling C."/>
            <person name="Du L."/>
            <person name="Kapatral V."/>
            <person name="Walunas T.L."/>
            <person name="Crosson S."/>
        </authorList>
    </citation>
    <scope>NUCLEOTIDE SEQUENCE [LARGE SCALE GENOMIC DNA]</scope>
    <source>
        <strain evidence="10">NA1000 / CB15N</strain>
    </source>
</reference>
<evidence type="ECO:0000256" key="4">
    <source>
        <dbReference type="ARBA" id="ARBA00022692"/>
    </source>
</evidence>
<name>A0A0H3C4A4_CAUVN</name>
<dbReference type="Proteomes" id="UP000001364">
    <property type="component" value="Chromosome"/>
</dbReference>
<evidence type="ECO:0000256" key="3">
    <source>
        <dbReference type="ARBA" id="ARBA00022475"/>
    </source>
</evidence>
<keyword evidence="10" id="KW-1185">Reference proteome</keyword>
<sequence>MQAMAAKLAGGGGGRYDLGQNSEINVTPFVDILLVLLIIFMVAVPMAVTSIKIDLPPAVPPPPNAPKPKEPVFISIQKSGAIFIADKQSSLDNLEIDLNAKFAATGQAGPKDDQRIMIRADADVLYADFMGVLNQLQTSGWFKVGLINEDIR</sequence>
<dbReference type="OrthoDB" id="9798629at2"/>
<dbReference type="PATRIC" id="fig|565050.3.peg.322"/>
<proteinExistence type="inferred from homology"/>
<dbReference type="Pfam" id="PF02472">
    <property type="entry name" value="ExbD"/>
    <property type="match status" value="1"/>
</dbReference>
<dbReference type="RefSeq" id="WP_010918211.1">
    <property type="nucleotide sequence ID" value="NC_011916.1"/>
</dbReference>
<keyword evidence="5 8" id="KW-1133">Transmembrane helix</keyword>
<dbReference type="PANTHER" id="PTHR30558">
    <property type="entry name" value="EXBD MEMBRANE COMPONENT OF PMF-DRIVEN MACROMOLECULE IMPORT SYSTEM"/>
    <property type="match status" value="1"/>
</dbReference>
<keyword evidence="7" id="KW-0813">Transport</keyword>
<dbReference type="PhylomeDB" id="A0A0H3C4A4"/>
<dbReference type="SMR" id="A0A0H3C4A4"/>
<dbReference type="AlphaFoldDB" id="A0A0H3C4A4"/>
<dbReference type="HOGENOM" id="CLU_085305_1_3_5"/>
<evidence type="ECO:0000256" key="7">
    <source>
        <dbReference type="RuleBase" id="RU003879"/>
    </source>
</evidence>
<dbReference type="KEGG" id="ccs:CCNA_00324"/>
<evidence type="ECO:0000313" key="10">
    <source>
        <dbReference type="Proteomes" id="UP000001364"/>
    </source>
</evidence>
<dbReference type="Gene3D" id="3.30.420.270">
    <property type="match status" value="1"/>
</dbReference>
<dbReference type="GO" id="GO:0022857">
    <property type="term" value="F:transmembrane transporter activity"/>
    <property type="evidence" value="ECO:0007669"/>
    <property type="project" value="InterPro"/>
</dbReference>
<evidence type="ECO:0000256" key="6">
    <source>
        <dbReference type="ARBA" id="ARBA00023136"/>
    </source>
</evidence>
<evidence type="ECO:0000256" key="5">
    <source>
        <dbReference type="ARBA" id="ARBA00022989"/>
    </source>
</evidence>
<keyword evidence="4 7" id="KW-0812">Transmembrane</keyword>
<comment type="subcellular location">
    <subcellularLocation>
        <location evidence="1">Cell membrane</location>
        <topology evidence="1">Single-pass membrane protein</topology>
    </subcellularLocation>
    <subcellularLocation>
        <location evidence="7">Cell membrane</location>
        <topology evidence="7">Single-pass type II membrane protein</topology>
    </subcellularLocation>
</comment>
<evidence type="ECO:0000256" key="8">
    <source>
        <dbReference type="SAM" id="Phobius"/>
    </source>
</evidence>
<keyword evidence="6 8" id="KW-0472">Membrane</keyword>
<accession>A0A0H3C4A4</accession>
<dbReference type="GO" id="GO:0015031">
    <property type="term" value="P:protein transport"/>
    <property type="evidence" value="ECO:0007669"/>
    <property type="project" value="UniProtKB-KW"/>
</dbReference>
<dbReference type="EMBL" id="CP001340">
    <property type="protein sequence ID" value="ACL93791.1"/>
    <property type="molecule type" value="Genomic_DNA"/>
</dbReference>
<dbReference type="InterPro" id="IPR003400">
    <property type="entry name" value="ExbD"/>
</dbReference>
<evidence type="ECO:0000313" key="9">
    <source>
        <dbReference type="EMBL" id="ACL93791.1"/>
    </source>
</evidence>
<organism evidence="9 10">
    <name type="scientific">Caulobacter vibrioides (strain NA1000 / CB15N)</name>
    <name type="common">Caulobacter crescentus</name>
    <dbReference type="NCBI Taxonomy" id="565050"/>
    <lineage>
        <taxon>Bacteria</taxon>
        <taxon>Pseudomonadati</taxon>
        <taxon>Pseudomonadota</taxon>
        <taxon>Alphaproteobacteria</taxon>
        <taxon>Caulobacterales</taxon>
        <taxon>Caulobacteraceae</taxon>
        <taxon>Caulobacter</taxon>
    </lineage>
</organism>
<dbReference type="PANTHER" id="PTHR30558:SF9">
    <property type="entry name" value="BIOPOLYMER TRANSPORT PROTEIN EXBD"/>
    <property type="match status" value="1"/>
</dbReference>
<keyword evidence="7" id="KW-0653">Protein transport</keyword>
<dbReference type="GeneID" id="7330777"/>